<dbReference type="InterPro" id="IPR029057">
    <property type="entry name" value="PRTase-like"/>
</dbReference>
<feature type="domain" description="PRTase-CE" evidence="1">
    <location>
        <begin position="50"/>
        <end position="283"/>
    </location>
</feature>
<dbReference type="RefSeq" id="WP_369752782.1">
    <property type="nucleotide sequence ID" value="NZ_CP165625.1"/>
</dbReference>
<keyword evidence="2" id="KW-0328">Glycosyltransferase</keyword>
<dbReference type="InterPro" id="IPR056920">
    <property type="entry name" value="PRTase-CE"/>
</dbReference>
<name>A0AB39W2Q3_9FLAO</name>
<dbReference type="GO" id="GO:0016757">
    <property type="term" value="F:glycosyltransferase activity"/>
    <property type="evidence" value="ECO:0007669"/>
    <property type="project" value="UniProtKB-KW"/>
</dbReference>
<dbReference type="CDD" id="cd06223">
    <property type="entry name" value="PRTases_typeI"/>
    <property type="match status" value="1"/>
</dbReference>
<evidence type="ECO:0000259" key="1">
    <source>
        <dbReference type="Pfam" id="PF24390"/>
    </source>
</evidence>
<evidence type="ECO:0000313" key="2">
    <source>
        <dbReference type="EMBL" id="XDU94964.1"/>
    </source>
</evidence>
<reference evidence="2" key="1">
    <citation type="submission" date="2024-07" db="EMBL/GenBank/DDBJ databases">
        <authorList>
            <person name="Biller S.J."/>
        </authorList>
    </citation>
    <scope>NUCLEOTIDE SEQUENCE</scope>
    <source>
        <strain evidence="2">WC2409</strain>
    </source>
</reference>
<accession>A0AB39W2Q3</accession>
<dbReference type="SUPFAM" id="SSF53271">
    <property type="entry name" value="PRTase-like"/>
    <property type="match status" value="1"/>
</dbReference>
<protein>
    <submittedName>
        <fullName evidence="2">Phosphoribosyltransferase</fullName>
    </submittedName>
</protein>
<dbReference type="Pfam" id="PF24390">
    <property type="entry name" value="PRTase-CE"/>
    <property type="match status" value="1"/>
</dbReference>
<gene>
    <name evidence="2" type="ORF">AB3G34_13855</name>
</gene>
<dbReference type="InterPro" id="IPR000836">
    <property type="entry name" value="PRTase_dom"/>
</dbReference>
<dbReference type="AlphaFoldDB" id="A0AB39W2Q3"/>
<sequence>MSELIINRANNTIDSKDFLKLTQLHMEFEWLTYEPEALFDLWCLSENIEQKSLIEHLIKNFSFIDGRKLIEASKNLSNQIESIWDLKPANTFLVATCGDDKPDGSQSIIQILKNKFSVNWKESNFFNSLPKGANEISDNSNIILVDDFIGTGDTIDRKLKYLKETIKKRGLKGVTIKIICLAAMEFSKKILDSLDVEYYSVHWLKKGISELIEESKRETAIQSMEQLEKKLKKQYHGKNLPNFGYKRSEALYALEANNIPNNVFPVFWWPFYKGGDSRKTMFRRI</sequence>
<dbReference type="Gene3D" id="3.40.50.2020">
    <property type="match status" value="1"/>
</dbReference>
<proteinExistence type="predicted"/>
<keyword evidence="2" id="KW-0808">Transferase</keyword>
<organism evidence="2">
    <name type="scientific">Flavobacterium sp. WC2409</name>
    <dbReference type="NCBI Taxonomy" id="3234139"/>
    <lineage>
        <taxon>Bacteria</taxon>
        <taxon>Pseudomonadati</taxon>
        <taxon>Bacteroidota</taxon>
        <taxon>Flavobacteriia</taxon>
        <taxon>Flavobacteriales</taxon>
        <taxon>Flavobacteriaceae</taxon>
        <taxon>Flavobacterium</taxon>
    </lineage>
</organism>
<dbReference type="EMBL" id="CP165625">
    <property type="protein sequence ID" value="XDU94964.1"/>
    <property type="molecule type" value="Genomic_DNA"/>
</dbReference>